<sequence>MPWRTYGIEPYNFPDFVMWECARKYYQTGPCNGIGMSGALHLKPNPWYRFYFISNEEEVYYIYHPINKSVTTRLILNQTSSRGEHYTWNEEASTWTLYNQFPWDNCDNYGTCGAYGNCLNTALPPCQCLKGFKFKSQEGSSVDWYQGCVCNKLLDCQQGDGFKNFGGLKLPDAAHSWVTKRMDHNECRAKCLVNCSCMAYSTLDTKEASGCAIWFGDLIDLKQVQSAGQDLYIQMSAADSDHEETKGKIELKAGLIFAAFILLVIGVLAINYYIRRSRQSMEGRKNDWSNARQNENMELPLLELGVISKATNDFSSHNKLGEGGFGPVVFALLNSHPFCICSCTHEFTVIVILHQKLGIGRIGFFHKGINEMNQ</sequence>
<organism evidence="5 6">
    <name type="scientific">Rubroshorea leprosula</name>
    <dbReference type="NCBI Taxonomy" id="152421"/>
    <lineage>
        <taxon>Eukaryota</taxon>
        <taxon>Viridiplantae</taxon>
        <taxon>Streptophyta</taxon>
        <taxon>Embryophyta</taxon>
        <taxon>Tracheophyta</taxon>
        <taxon>Spermatophyta</taxon>
        <taxon>Magnoliopsida</taxon>
        <taxon>eudicotyledons</taxon>
        <taxon>Gunneridae</taxon>
        <taxon>Pentapetalae</taxon>
        <taxon>rosids</taxon>
        <taxon>malvids</taxon>
        <taxon>Malvales</taxon>
        <taxon>Dipterocarpaceae</taxon>
        <taxon>Rubroshorea</taxon>
    </lineage>
</organism>
<dbReference type="Gene3D" id="3.30.200.20">
    <property type="entry name" value="Phosphorylase Kinase, domain 1"/>
    <property type="match status" value="1"/>
</dbReference>
<accession>A0AAV5K6W9</accession>
<dbReference type="PROSITE" id="PS50948">
    <property type="entry name" value="PAN"/>
    <property type="match status" value="1"/>
</dbReference>
<keyword evidence="2" id="KW-1015">Disulfide bond</keyword>
<dbReference type="CDD" id="cd01098">
    <property type="entry name" value="PAN_AP_plant"/>
    <property type="match status" value="1"/>
</dbReference>
<evidence type="ECO:0000256" key="3">
    <source>
        <dbReference type="SAM" id="Phobius"/>
    </source>
</evidence>
<dbReference type="InterPro" id="IPR003609">
    <property type="entry name" value="Pan_app"/>
</dbReference>
<dbReference type="EMBL" id="BPVZ01000053">
    <property type="protein sequence ID" value="GKV19862.1"/>
    <property type="molecule type" value="Genomic_DNA"/>
</dbReference>
<dbReference type="InterPro" id="IPR000858">
    <property type="entry name" value="S_locus_glycoprot_dom"/>
</dbReference>
<dbReference type="GO" id="GO:0048544">
    <property type="term" value="P:recognition of pollen"/>
    <property type="evidence" value="ECO:0007669"/>
    <property type="project" value="InterPro"/>
</dbReference>
<feature type="domain" description="Apple" evidence="4">
    <location>
        <begin position="156"/>
        <end position="237"/>
    </location>
</feature>
<keyword evidence="3" id="KW-1133">Transmembrane helix</keyword>
<keyword evidence="3" id="KW-0812">Transmembrane</keyword>
<dbReference type="Proteomes" id="UP001054252">
    <property type="component" value="Unassembled WGS sequence"/>
</dbReference>
<feature type="transmembrane region" description="Helical" evidence="3">
    <location>
        <begin position="253"/>
        <end position="274"/>
    </location>
</feature>
<evidence type="ECO:0000256" key="1">
    <source>
        <dbReference type="ARBA" id="ARBA00022729"/>
    </source>
</evidence>
<dbReference type="Pfam" id="PF00954">
    <property type="entry name" value="S_locus_glycop"/>
    <property type="match status" value="1"/>
</dbReference>
<evidence type="ECO:0000259" key="4">
    <source>
        <dbReference type="PROSITE" id="PS50948"/>
    </source>
</evidence>
<evidence type="ECO:0000313" key="6">
    <source>
        <dbReference type="Proteomes" id="UP001054252"/>
    </source>
</evidence>
<keyword evidence="6" id="KW-1185">Reference proteome</keyword>
<evidence type="ECO:0000313" key="5">
    <source>
        <dbReference type="EMBL" id="GKV19862.1"/>
    </source>
</evidence>
<comment type="caution">
    <text evidence="5">The sequence shown here is derived from an EMBL/GenBank/DDBJ whole genome shotgun (WGS) entry which is preliminary data.</text>
</comment>
<dbReference type="PANTHER" id="PTHR32444">
    <property type="entry name" value="BULB-TYPE LECTIN DOMAIN-CONTAINING PROTEIN"/>
    <property type="match status" value="1"/>
</dbReference>
<dbReference type="PANTHER" id="PTHR32444:SF234">
    <property type="entry name" value="RECEPTOR-LIKE SERINE_THREONINE-PROTEIN KINASE"/>
    <property type="match status" value="1"/>
</dbReference>
<proteinExistence type="predicted"/>
<protein>
    <recommendedName>
        <fullName evidence="4">Apple domain-containing protein</fullName>
    </recommendedName>
</protein>
<evidence type="ECO:0000256" key="2">
    <source>
        <dbReference type="ARBA" id="ARBA00023157"/>
    </source>
</evidence>
<dbReference type="SMART" id="SM00473">
    <property type="entry name" value="PAN_AP"/>
    <property type="match status" value="1"/>
</dbReference>
<reference evidence="5 6" key="1">
    <citation type="journal article" date="2021" name="Commun. Biol.">
        <title>The genome of Shorea leprosula (Dipterocarpaceae) highlights the ecological relevance of drought in aseasonal tropical rainforests.</title>
        <authorList>
            <person name="Ng K.K.S."/>
            <person name="Kobayashi M.J."/>
            <person name="Fawcett J.A."/>
            <person name="Hatakeyama M."/>
            <person name="Paape T."/>
            <person name="Ng C.H."/>
            <person name="Ang C.C."/>
            <person name="Tnah L.H."/>
            <person name="Lee C.T."/>
            <person name="Nishiyama T."/>
            <person name="Sese J."/>
            <person name="O'Brien M.J."/>
            <person name="Copetti D."/>
            <person name="Mohd Noor M.I."/>
            <person name="Ong R.C."/>
            <person name="Putra M."/>
            <person name="Sireger I.Z."/>
            <person name="Indrioko S."/>
            <person name="Kosugi Y."/>
            <person name="Izuno A."/>
            <person name="Isagi Y."/>
            <person name="Lee S.L."/>
            <person name="Shimizu K.K."/>
        </authorList>
    </citation>
    <scope>NUCLEOTIDE SEQUENCE [LARGE SCALE GENOMIC DNA]</scope>
    <source>
        <strain evidence="5">214</strain>
    </source>
</reference>
<keyword evidence="1" id="KW-0732">Signal</keyword>
<keyword evidence="3" id="KW-0472">Membrane</keyword>
<name>A0AAV5K6W9_9ROSI</name>
<dbReference type="Pfam" id="PF08276">
    <property type="entry name" value="PAN_2"/>
    <property type="match status" value="1"/>
</dbReference>
<gene>
    <name evidence="5" type="ORF">SLEP1_g30065</name>
</gene>
<dbReference type="AlphaFoldDB" id="A0AAV5K6W9"/>